<feature type="region of interest" description="Disordered" evidence="1">
    <location>
        <begin position="1"/>
        <end position="38"/>
    </location>
</feature>
<reference evidence="3" key="1">
    <citation type="submission" date="2023-04" db="EMBL/GenBank/DDBJ databases">
        <title>Chromosome-level genome of Chaenocephalus aceratus.</title>
        <authorList>
            <person name="Park H."/>
        </authorList>
    </citation>
    <scope>NUCLEOTIDE SEQUENCE</scope>
    <source>
        <strain evidence="3">DE</strain>
        <tissue evidence="3">Muscle</tissue>
    </source>
</reference>
<evidence type="ECO:0000256" key="1">
    <source>
        <dbReference type="SAM" id="MobiDB-lite"/>
    </source>
</evidence>
<feature type="region of interest" description="Disordered" evidence="1">
    <location>
        <begin position="72"/>
        <end position="105"/>
    </location>
</feature>
<dbReference type="EMBL" id="JASDAP010000018">
    <property type="protein sequence ID" value="KAK1887655.1"/>
    <property type="molecule type" value="Genomic_DNA"/>
</dbReference>
<evidence type="ECO:0000313" key="2">
    <source>
        <dbReference type="EMBL" id="KAK1887655.1"/>
    </source>
</evidence>
<dbReference type="AlphaFoldDB" id="A0AAD9BU99"/>
<comment type="caution">
    <text evidence="3">The sequence shown here is derived from an EMBL/GenBank/DDBJ whole genome shotgun (WGS) entry which is preliminary data.</text>
</comment>
<proteinExistence type="predicted"/>
<dbReference type="EMBL" id="JASDAP010000018">
    <property type="protein sequence ID" value="KAK1888503.1"/>
    <property type="molecule type" value="Genomic_DNA"/>
</dbReference>
<protein>
    <submittedName>
        <fullName evidence="3">Ubiquinone biosynthesis protein coq-4 mitochondrial</fullName>
    </submittedName>
</protein>
<gene>
    <name evidence="2" type="ORF">KUDE01_028443</name>
    <name evidence="3" type="ORF">KUDE01_029286</name>
</gene>
<keyword evidence="3" id="KW-0830">Ubiquinone</keyword>
<sequence length="105" mass="12046">MAVWRNSLRESVQGHSVPRTKNHRSNLSPGGKLKNPSEPLRYDLLMEFRENLLHPPEPERSFLCELRLKQKAARGREEQRKHPGPLRVITSREQSSTGGTFSTSE</sequence>
<name>A0AAD9BU99_DISEL</name>
<evidence type="ECO:0000313" key="3">
    <source>
        <dbReference type="EMBL" id="KAK1888503.1"/>
    </source>
</evidence>
<dbReference type="Proteomes" id="UP001228049">
    <property type="component" value="Unassembled WGS sequence"/>
</dbReference>
<feature type="compositionally biased region" description="Polar residues" evidence="1">
    <location>
        <begin position="91"/>
        <end position="105"/>
    </location>
</feature>
<evidence type="ECO:0000313" key="4">
    <source>
        <dbReference type="Proteomes" id="UP001228049"/>
    </source>
</evidence>
<accession>A0AAD9BU99</accession>
<organism evidence="3 4">
    <name type="scientific">Dissostichus eleginoides</name>
    <name type="common">Patagonian toothfish</name>
    <name type="synonym">Dissostichus amissus</name>
    <dbReference type="NCBI Taxonomy" id="100907"/>
    <lineage>
        <taxon>Eukaryota</taxon>
        <taxon>Metazoa</taxon>
        <taxon>Chordata</taxon>
        <taxon>Craniata</taxon>
        <taxon>Vertebrata</taxon>
        <taxon>Euteleostomi</taxon>
        <taxon>Actinopterygii</taxon>
        <taxon>Neopterygii</taxon>
        <taxon>Teleostei</taxon>
        <taxon>Neoteleostei</taxon>
        <taxon>Acanthomorphata</taxon>
        <taxon>Eupercaria</taxon>
        <taxon>Perciformes</taxon>
        <taxon>Notothenioidei</taxon>
        <taxon>Nototheniidae</taxon>
        <taxon>Dissostichus</taxon>
    </lineage>
</organism>
<feature type="compositionally biased region" description="Basic and acidic residues" evidence="1">
    <location>
        <begin position="72"/>
        <end position="81"/>
    </location>
</feature>
<keyword evidence="4" id="KW-1185">Reference proteome</keyword>